<dbReference type="SUPFAM" id="SSF69118">
    <property type="entry name" value="AhpD-like"/>
    <property type="match status" value="1"/>
</dbReference>
<dbReference type="PATRIC" id="fig|1420583.3.peg.1811"/>
<dbReference type="Gene3D" id="1.20.1290.10">
    <property type="entry name" value="AhpD-like"/>
    <property type="match status" value="1"/>
</dbReference>
<accession>A0A0J7Y367</accession>
<reference evidence="1 2" key="1">
    <citation type="journal article" date="2015" name="G3 (Bethesda)">
        <title>Insights into Ongoing Evolution of the Hexachlorocyclohexane Catabolic Pathway from Comparative Genomics of Ten Sphingomonadaceae Strains.</title>
        <authorList>
            <person name="Pearce S.L."/>
            <person name="Oakeshott J.G."/>
            <person name="Pandey G."/>
        </authorList>
    </citation>
    <scope>NUCLEOTIDE SEQUENCE [LARGE SCALE GENOMIC DNA]</scope>
    <source>
        <strain evidence="1 2">LL01</strain>
    </source>
</reference>
<sequence>MALSSGVGIEEFSTLVTAADVGDGEALPAIDRALIKLGLACALPSLNKAASGLAISEALTLGATTQQIQEIVSLMAGLGVHSLMLTSSLITTGAGLTESDGTIAFTADEQKIWDARIGNDPFWDRMEDELPGFLRSMLKLSPAQFEAFFDFCAVPWKTRTVSARTKELLAMASDAMPSHRFMPGFRLHLANAIKLGAGRRALDDCMQLAAQTPAHVGVD</sequence>
<comment type="caution">
    <text evidence="1">The sequence shown here is derived from an EMBL/GenBank/DDBJ whole genome shotgun (WGS) entry which is preliminary data.</text>
</comment>
<keyword evidence="2" id="KW-1185">Reference proteome</keyword>
<evidence type="ECO:0000313" key="1">
    <source>
        <dbReference type="EMBL" id="KMS58259.1"/>
    </source>
</evidence>
<protein>
    <recommendedName>
        <fullName evidence="3">Carboxymuconolactone decarboxylase-like domain-containing protein</fullName>
    </recommendedName>
</protein>
<proteinExistence type="predicted"/>
<dbReference type="PANTHER" id="PTHR33930:SF2">
    <property type="entry name" value="BLR3452 PROTEIN"/>
    <property type="match status" value="1"/>
</dbReference>
<dbReference type="RefSeq" id="WP_066602684.1">
    <property type="nucleotide sequence ID" value="NZ_KQ130434.1"/>
</dbReference>
<dbReference type="PANTHER" id="PTHR33930">
    <property type="entry name" value="ALKYL HYDROPEROXIDE REDUCTASE AHPD"/>
    <property type="match status" value="1"/>
</dbReference>
<dbReference type="Proteomes" id="UP000052232">
    <property type="component" value="Unassembled WGS sequence"/>
</dbReference>
<dbReference type="InterPro" id="IPR029032">
    <property type="entry name" value="AhpD-like"/>
</dbReference>
<evidence type="ECO:0008006" key="3">
    <source>
        <dbReference type="Google" id="ProtNLM"/>
    </source>
</evidence>
<organism evidence="1 2">
    <name type="scientific">Sphingobium cupriresistens LL01</name>
    <dbReference type="NCBI Taxonomy" id="1420583"/>
    <lineage>
        <taxon>Bacteria</taxon>
        <taxon>Pseudomonadati</taxon>
        <taxon>Pseudomonadota</taxon>
        <taxon>Alphaproteobacteria</taxon>
        <taxon>Sphingomonadales</taxon>
        <taxon>Sphingomonadaceae</taxon>
        <taxon>Sphingobium</taxon>
    </lineage>
</organism>
<gene>
    <name evidence="1" type="ORF">V473_09020</name>
</gene>
<name>A0A0J7Y367_9SPHN</name>
<dbReference type="AlphaFoldDB" id="A0A0J7Y367"/>
<dbReference type="STRING" id="1420583.V473_09020"/>
<dbReference type="GO" id="GO:0016491">
    <property type="term" value="F:oxidoreductase activity"/>
    <property type="evidence" value="ECO:0007669"/>
    <property type="project" value="TreeGrafter"/>
</dbReference>
<dbReference type="EMBL" id="JACT01000001">
    <property type="protein sequence ID" value="KMS58259.1"/>
    <property type="molecule type" value="Genomic_DNA"/>
</dbReference>
<evidence type="ECO:0000313" key="2">
    <source>
        <dbReference type="Proteomes" id="UP000052232"/>
    </source>
</evidence>